<protein>
    <recommendedName>
        <fullName evidence="1">PDZ domain-containing protein</fullName>
    </recommendedName>
</protein>
<evidence type="ECO:0000313" key="2">
    <source>
        <dbReference type="EMBL" id="KAH9378371.1"/>
    </source>
</evidence>
<dbReference type="Pfam" id="PF17820">
    <property type="entry name" value="PDZ_6"/>
    <property type="match status" value="1"/>
</dbReference>
<proteinExistence type="predicted"/>
<comment type="caution">
    <text evidence="2">The sequence shown here is derived from an EMBL/GenBank/DDBJ whole genome shotgun (WGS) entry which is preliminary data.</text>
</comment>
<name>A0A9J6GT82_HAELO</name>
<gene>
    <name evidence="2" type="ORF">HPB48_006086</name>
</gene>
<dbReference type="OrthoDB" id="4217619at2759"/>
<evidence type="ECO:0000313" key="3">
    <source>
        <dbReference type="Proteomes" id="UP000821853"/>
    </source>
</evidence>
<dbReference type="Proteomes" id="UP000821853">
    <property type="component" value="Unassembled WGS sequence"/>
</dbReference>
<organism evidence="2 3">
    <name type="scientific">Haemaphysalis longicornis</name>
    <name type="common">Bush tick</name>
    <dbReference type="NCBI Taxonomy" id="44386"/>
    <lineage>
        <taxon>Eukaryota</taxon>
        <taxon>Metazoa</taxon>
        <taxon>Ecdysozoa</taxon>
        <taxon>Arthropoda</taxon>
        <taxon>Chelicerata</taxon>
        <taxon>Arachnida</taxon>
        <taxon>Acari</taxon>
        <taxon>Parasitiformes</taxon>
        <taxon>Ixodida</taxon>
        <taxon>Ixodoidea</taxon>
        <taxon>Ixodidae</taxon>
        <taxon>Haemaphysalinae</taxon>
        <taxon>Haemaphysalis</taxon>
    </lineage>
</organism>
<sequence>MYLAMVEHPVQGALFSQSVKRGSPAQRSQILVGDVVVAVNGTKLAGLPLNIVRKIMDSSGDQMVLTVLSSSPWRIINTRWVTKERSPSEAIPRATFSGEYTYGHYGQRFRIRGSAATLRFLSRDSKC</sequence>
<accession>A0A9J6GT82</accession>
<dbReference type="VEuPathDB" id="VectorBase:HLOH_052370"/>
<dbReference type="InterPro" id="IPR001478">
    <property type="entry name" value="PDZ"/>
</dbReference>
<feature type="domain" description="PDZ" evidence="1">
    <location>
        <begin position="14"/>
        <end position="71"/>
    </location>
</feature>
<dbReference type="InterPro" id="IPR036034">
    <property type="entry name" value="PDZ_sf"/>
</dbReference>
<dbReference type="AlphaFoldDB" id="A0A9J6GT82"/>
<dbReference type="PROSITE" id="PS50106">
    <property type="entry name" value="PDZ"/>
    <property type="match status" value="1"/>
</dbReference>
<dbReference type="EMBL" id="JABSTR010000008">
    <property type="protein sequence ID" value="KAH9378371.1"/>
    <property type="molecule type" value="Genomic_DNA"/>
</dbReference>
<reference evidence="2 3" key="1">
    <citation type="journal article" date="2020" name="Cell">
        <title>Large-Scale Comparative Analyses of Tick Genomes Elucidate Their Genetic Diversity and Vector Capacities.</title>
        <authorList>
            <consortium name="Tick Genome and Microbiome Consortium (TIGMIC)"/>
            <person name="Jia N."/>
            <person name="Wang J."/>
            <person name="Shi W."/>
            <person name="Du L."/>
            <person name="Sun Y."/>
            <person name="Zhan W."/>
            <person name="Jiang J.F."/>
            <person name="Wang Q."/>
            <person name="Zhang B."/>
            <person name="Ji P."/>
            <person name="Bell-Sakyi L."/>
            <person name="Cui X.M."/>
            <person name="Yuan T.T."/>
            <person name="Jiang B.G."/>
            <person name="Yang W.F."/>
            <person name="Lam T.T."/>
            <person name="Chang Q.C."/>
            <person name="Ding S.J."/>
            <person name="Wang X.J."/>
            <person name="Zhu J.G."/>
            <person name="Ruan X.D."/>
            <person name="Zhao L."/>
            <person name="Wei J.T."/>
            <person name="Ye R.Z."/>
            <person name="Que T.C."/>
            <person name="Du C.H."/>
            <person name="Zhou Y.H."/>
            <person name="Cheng J.X."/>
            <person name="Dai P.F."/>
            <person name="Guo W.B."/>
            <person name="Han X.H."/>
            <person name="Huang E.J."/>
            <person name="Li L.F."/>
            <person name="Wei W."/>
            <person name="Gao Y.C."/>
            <person name="Liu J.Z."/>
            <person name="Shao H.Z."/>
            <person name="Wang X."/>
            <person name="Wang C.C."/>
            <person name="Yang T.C."/>
            <person name="Huo Q.B."/>
            <person name="Li W."/>
            <person name="Chen H.Y."/>
            <person name="Chen S.E."/>
            <person name="Zhou L.G."/>
            <person name="Ni X.B."/>
            <person name="Tian J.H."/>
            <person name="Sheng Y."/>
            <person name="Liu T."/>
            <person name="Pan Y.S."/>
            <person name="Xia L.Y."/>
            <person name="Li J."/>
            <person name="Zhao F."/>
            <person name="Cao W.C."/>
        </authorList>
    </citation>
    <scope>NUCLEOTIDE SEQUENCE [LARGE SCALE GENOMIC DNA]</scope>
    <source>
        <strain evidence="2">HaeL-2018</strain>
    </source>
</reference>
<evidence type="ECO:0000259" key="1">
    <source>
        <dbReference type="PROSITE" id="PS50106"/>
    </source>
</evidence>
<dbReference type="SUPFAM" id="SSF50156">
    <property type="entry name" value="PDZ domain-like"/>
    <property type="match status" value="1"/>
</dbReference>
<dbReference type="SMART" id="SM00228">
    <property type="entry name" value="PDZ"/>
    <property type="match status" value="1"/>
</dbReference>
<dbReference type="InterPro" id="IPR041489">
    <property type="entry name" value="PDZ_6"/>
</dbReference>
<dbReference type="Gene3D" id="2.30.42.10">
    <property type="match status" value="1"/>
</dbReference>
<keyword evidence="3" id="KW-1185">Reference proteome</keyword>